<dbReference type="Proteomes" id="UP000433876">
    <property type="component" value="Unassembled WGS sequence"/>
</dbReference>
<keyword evidence="2" id="KW-0812">Transmembrane</keyword>
<dbReference type="VEuPathDB" id="FungiDB:SMAC_05075"/>
<reference evidence="3 4" key="1">
    <citation type="submission" date="2017-07" db="EMBL/GenBank/DDBJ databases">
        <title>Genome sequence of the Sordaria macrospora wild type strain R19027.</title>
        <authorList>
            <person name="Nowrousian M."/>
            <person name="Teichert I."/>
            <person name="Kueck U."/>
        </authorList>
    </citation>
    <scope>NUCLEOTIDE SEQUENCE [LARGE SCALE GENOMIC DNA]</scope>
    <source>
        <strain evidence="3 4">R19027</strain>
        <tissue evidence="3">Mycelium</tissue>
    </source>
</reference>
<organism evidence="3 4">
    <name type="scientific">Sordaria macrospora</name>
    <dbReference type="NCBI Taxonomy" id="5147"/>
    <lineage>
        <taxon>Eukaryota</taxon>
        <taxon>Fungi</taxon>
        <taxon>Dikarya</taxon>
        <taxon>Ascomycota</taxon>
        <taxon>Pezizomycotina</taxon>
        <taxon>Sordariomycetes</taxon>
        <taxon>Sordariomycetidae</taxon>
        <taxon>Sordariales</taxon>
        <taxon>Sordariaceae</taxon>
        <taxon>Sordaria</taxon>
    </lineage>
</organism>
<keyword evidence="2" id="KW-0472">Membrane</keyword>
<accession>A0A8S8ZZB2</accession>
<dbReference type="AlphaFoldDB" id="A0A8S8ZZB2"/>
<proteinExistence type="predicted"/>
<protein>
    <submittedName>
        <fullName evidence="3">Uncharacterized protein</fullName>
    </submittedName>
</protein>
<dbReference type="EMBL" id="NMPR01000036">
    <property type="protein sequence ID" value="KAA8633502.1"/>
    <property type="molecule type" value="Genomic_DNA"/>
</dbReference>
<feature type="compositionally biased region" description="Pro residues" evidence="1">
    <location>
        <begin position="46"/>
        <end position="56"/>
    </location>
</feature>
<feature type="compositionally biased region" description="Polar residues" evidence="1">
    <location>
        <begin position="1"/>
        <end position="32"/>
    </location>
</feature>
<evidence type="ECO:0000313" key="4">
    <source>
        <dbReference type="Proteomes" id="UP000433876"/>
    </source>
</evidence>
<keyword evidence="2" id="KW-1133">Transmembrane helix</keyword>
<feature type="transmembrane region" description="Helical" evidence="2">
    <location>
        <begin position="127"/>
        <end position="151"/>
    </location>
</feature>
<feature type="region of interest" description="Disordered" evidence="1">
    <location>
        <begin position="1"/>
        <end position="70"/>
    </location>
</feature>
<sequence length="346" mass="35947">MDNHRNSNNTFGHQTITSSTTATLSPHHTFTSTHDDMGTWEKQAIPPVPPAVPPKQTPLHQGHDAPQPLSAYYTPHEYVDVNGMRNKAIIPANGFEKFSQHGHGGQPPATAKSSGGQGIYGMRRSTFVLVVALVVVVAVAIGLGVGLGVGLKKTGGGGGRDGVSVCPAQQSQITTSVSPSLTIVATSATASPQPTSANGRAPTTATTTTTVTLALPSPLASTTSQSKLTCPTSNSTLLTSPFTSSNQAQKYQILCDANLFASSSSPSSKQNLAGPLRAIQTLEQCWGVCDGMNFFLGRKDVAAVWNYIDGPAKGDCWCIAGPQTGEGQLRVVGNDGVGVVVRPWDG</sequence>
<evidence type="ECO:0000256" key="2">
    <source>
        <dbReference type="SAM" id="Phobius"/>
    </source>
</evidence>
<gene>
    <name evidence="3" type="ORF">SMACR_05075</name>
</gene>
<comment type="caution">
    <text evidence="3">The sequence shown here is derived from an EMBL/GenBank/DDBJ whole genome shotgun (WGS) entry which is preliminary data.</text>
</comment>
<evidence type="ECO:0000313" key="3">
    <source>
        <dbReference type="EMBL" id="KAA8633502.1"/>
    </source>
</evidence>
<evidence type="ECO:0000256" key="1">
    <source>
        <dbReference type="SAM" id="MobiDB-lite"/>
    </source>
</evidence>
<name>A0A8S8ZZB2_SORMA</name>